<dbReference type="Pfam" id="PF01548">
    <property type="entry name" value="DEDD_Tnp_IS110"/>
    <property type="match status" value="1"/>
</dbReference>
<dbReference type="InterPro" id="IPR002525">
    <property type="entry name" value="Transp_IS110-like_N"/>
</dbReference>
<dbReference type="GO" id="GO:0006313">
    <property type="term" value="P:DNA transposition"/>
    <property type="evidence" value="ECO:0007669"/>
    <property type="project" value="InterPro"/>
</dbReference>
<sequence length="340" mass="38432">MEPIIGIDLAKRVFQLHIATLQGQIKANKLIIREKLMVFIVQQPPSRIVMEACGSVNYWARQFRKYGHDVKQISPQHVAPFRMGNKNDKNDAIAIVEADSRPGMRYVPEKNLEQQDMQCLHRVRQSLMKNRTALINQIRGLGLEYGITIPEGPHKIALCLPDYLEDAKNELTAMSRQLFHELLQELREYQQRLKERDKRLEHIGSLNEDTTRLQSLPGIGVLGASALTVALGDSSDFKNDRHFASYQGLVPKEHSSGGKVKPLGITKRGDAYLRGLLIHGARSVVYRTGNLPDERCNDLQRWLKGIIARSGVNKAVVALANKNTRMAWALVNQQTIYVSK</sequence>
<dbReference type="PANTHER" id="PTHR33055">
    <property type="entry name" value="TRANSPOSASE FOR INSERTION SEQUENCE ELEMENT IS1111A"/>
    <property type="match status" value="1"/>
</dbReference>
<feature type="domain" description="Transposase IS110-like N-terminal" evidence="1">
    <location>
        <begin position="5"/>
        <end position="141"/>
    </location>
</feature>
<feature type="domain" description="Transposase IS116/IS110/IS902 C-terminal" evidence="2">
    <location>
        <begin position="211"/>
        <end position="288"/>
    </location>
</feature>
<accession>A0A0G4JZ09</accession>
<evidence type="ECO:0000313" key="3">
    <source>
        <dbReference type="EMBL" id="CPR19148.1"/>
    </source>
</evidence>
<reference evidence="4" key="1">
    <citation type="submission" date="2015-01" db="EMBL/GenBank/DDBJ databases">
        <authorList>
            <person name="Paterson Steve"/>
        </authorList>
    </citation>
    <scope>NUCLEOTIDE SEQUENCE [LARGE SCALE GENOMIC DNA]</scope>
    <source>
        <strain evidence="4">OBR1</strain>
    </source>
</reference>
<dbReference type="EMBL" id="CGIG01000001">
    <property type="protein sequence ID" value="CPR19148.1"/>
    <property type="molecule type" value="Genomic_DNA"/>
</dbReference>
<dbReference type="OrthoDB" id="5289737at2"/>
<dbReference type="Proteomes" id="UP000044377">
    <property type="component" value="Unassembled WGS sequence"/>
</dbReference>
<evidence type="ECO:0000259" key="1">
    <source>
        <dbReference type="Pfam" id="PF01548"/>
    </source>
</evidence>
<dbReference type="NCBIfam" id="NF033542">
    <property type="entry name" value="transpos_IS110"/>
    <property type="match status" value="1"/>
</dbReference>
<dbReference type="InterPro" id="IPR047650">
    <property type="entry name" value="Transpos_IS110"/>
</dbReference>
<dbReference type="InterPro" id="IPR003346">
    <property type="entry name" value="Transposase_20"/>
</dbReference>
<dbReference type="Pfam" id="PF02371">
    <property type="entry name" value="Transposase_20"/>
    <property type="match status" value="1"/>
</dbReference>
<dbReference type="GO" id="GO:0004803">
    <property type="term" value="F:transposase activity"/>
    <property type="evidence" value="ECO:0007669"/>
    <property type="project" value="InterPro"/>
</dbReference>
<evidence type="ECO:0000259" key="2">
    <source>
        <dbReference type="Pfam" id="PF02371"/>
    </source>
</evidence>
<dbReference type="STRING" id="1109412.BN1221_03603c"/>
<dbReference type="AlphaFoldDB" id="A0A0G4JZ09"/>
<organism evidence="3 4">
    <name type="scientific">Brenneria goodwinii</name>
    <dbReference type="NCBI Taxonomy" id="1109412"/>
    <lineage>
        <taxon>Bacteria</taxon>
        <taxon>Pseudomonadati</taxon>
        <taxon>Pseudomonadota</taxon>
        <taxon>Gammaproteobacteria</taxon>
        <taxon>Enterobacterales</taxon>
        <taxon>Pectobacteriaceae</taxon>
        <taxon>Brenneria</taxon>
    </lineage>
</organism>
<gene>
    <name evidence="3" type="ORF">BN1221_03603c</name>
</gene>
<name>A0A0G4JZ09_9GAMM</name>
<keyword evidence="4" id="KW-1185">Reference proteome</keyword>
<protein>
    <submittedName>
        <fullName evidence="3">Mobile element protein</fullName>
    </submittedName>
</protein>
<proteinExistence type="predicted"/>
<dbReference type="GO" id="GO:0003677">
    <property type="term" value="F:DNA binding"/>
    <property type="evidence" value="ECO:0007669"/>
    <property type="project" value="InterPro"/>
</dbReference>
<evidence type="ECO:0000313" key="4">
    <source>
        <dbReference type="Proteomes" id="UP000044377"/>
    </source>
</evidence>
<dbReference type="PANTHER" id="PTHR33055:SF3">
    <property type="entry name" value="PUTATIVE TRANSPOSASE FOR IS117-RELATED"/>
    <property type="match status" value="1"/>
</dbReference>
<dbReference type="RefSeq" id="WP_048638439.1">
    <property type="nucleotide sequence ID" value="NZ_CGIG01000001.1"/>
</dbReference>